<proteinExistence type="predicted"/>
<name>A0A645IVG6_9ZZZZ</name>
<accession>A0A645IVG6</accession>
<dbReference type="AlphaFoldDB" id="A0A645IVG6"/>
<gene>
    <name evidence="1" type="ORF">SDC9_203090</name>
</gene>
<organism evidence="1">
    <name type="scientific">bioreactor metagenome</name>
    <dbReference type="NCBI Taxonomy" id="1076179"/>
    <lineage>
        <taxon>unclassified sequences</taxon>
        <taxon>metagenomes</taxon>
        <taxon>ecological metagenomes</taxon>
    </lineage>
</organism>
<evidence type="ECO:0000313" key="1">
    <source>
        <dbReference type="EMBL" id="MPN55408.1"/>
    </source>
</evidence>
<protein>
    <submittedName>
        <fullName evidence="1">Uncharacterized protein</fullName>
    </submittedName>
</protein>
<dbReference type="EMBL" id="VSSQ01124615">
    <property type="protein sequence ID" value="MPN55408.1"/>
    <property type="molecule type" value="Genomic_DNA"/>
</dbReference>
<comment type="caution">
    <text evidence="1">The sequence shown here is derived from an EMBL/GenBank/DDBJ whole genome shotgun (WGS) entry which is preliminary data.</text>
</comment>
<sequence length="108" mass="12152">MQPLDLHVKNTFGVQGNAVLRGKGGRQPQLVLPLDLAQFTQCFGVVLQHQQPGKVIGIFVPAVADMAADKGRKRRVCHHQPAAERDAIRFIRKFFGVNVVKRFQLRRL</sequence>
<reference evidence="1" key="1">
    <citation type="submission" date="2019-08" db="EMBL/GenBank/DDBJ databases">
        <authorList>
            <person name="Kucharzyk K."/>
            <person name="Murdoch R.W."/>
            <person name="Higgins S."/>
            <person name="Loffler F."/>
        </authorList>
    </citation>
    <scope>NUCLEOTIDE SEQUENCE</scope>
</reference>